<keyword evidence="7" id="KW-1185">Reference proteome</keyword>
<comment type="subcellular location">
    <subcellularLocation>
        <location evidence="1">Membrane</location>
    </subcellularLocation>
</comment>
<dbReference type="Gene3D" id="6.10.250.2090">
    <property type="match status" value="3"/>
</dbReference>
<evidence type="ECO:0000256" key="2">
    <source>
        <dbReference type="ARBA" id="ARBA00008164"/>
    </source>
</evidence>
<reference evidence="6 7" key="1">
    <citation type="submission" date="2022-05" db="EMBL/GenBank/DDBJ databases">
        <authorList>
            <consortium name="Genoscope - CEA"/>
            <person name="William W."/>
        </authorList>
    </citation>
    <scope>NUCLEOTIDE SEQUENCE [LARGE SCALE GENOMIC DNA]</scope>
</reference>
<dbReference type="PANTHER" id="PTHR10264:SF127">
    <property type="entry name" value="PODOCIN"/>
    <property type="match status" value="1"/>
</dbReference>
<evidence type="ECO:0000256" key="3">
    <source>
        <dbReference type="ARBA" id="ARBA00023136"/>
    </source>
</evidence>
<dbReference type="InterPro" id="IPR018080">
    <property type="entry name" value="Band_7/stomatin-like_CS"/>
</dbReference>
<dbReference type="Pfam" id="PF01145">
    <property type="entry name" value="Band_7"/>
    <property type="match status" value="3"/>
</dbReference>
<dbReference type="PANTHER" id="PTHR10264">
    <property type="entry name" value="BAND 7 PROTEIN-RELATED"/>
    <property type="match status" value="1"/>
</dbReference>
<name>A0AAU9XAQ3_9CNID</name>
<dbReference type="Gene3D" id="3.30.479.30">
    <property type="entry name" value="Band 7 domain"/>
    <property type="match status" value="3"/>
</dbReference>
<evidence type="ECO:0000256" key="4">
    <source>
        <dbReference type="SAM" id="Phobius"/>
    </source>
</evidence>
<sequence>MTARSTSTSMHVNPVAQNYERAVSGGDKRGLLEEGSSEERGFCDYLLTFFSFLIFICTLPLSLCFCIKIVQEYERAVIFRLGRLLPGGAKGPGMFFILPCIDSYQKVDLRVVSFDVPPQEVLTKDSVTVAVDAVVYFRIYNATMSITNVENANRSTRLLAQTTLRNVLGTKNLSEILGERESISETMQASMSYTSLDEATDPWGVKVERVEVKDVRLPQQLQRAMAAEAEASREARAKVIAAEGEQNASRALKEAADIISESPSALQLRYLQTLTTISAEKNSTVIFPLPFKRVYFLIHTFVKLSSFVSTAESHLGKSPSGCFSCKEFFGQSSLSFLYESFFSEDSGDRGCCDYLLTGLSIILFVCTLPLSLFFCLKIVQEYERAVIFRLGRLLPGGAKGPGLFFILPCIDSYQKVDLRTVSFDVPPQEILTKDSVTVAVDAVVYFRIHDATMSITNVENSNRSTRLLAQTTLRNVLGTKNLSEILADREVISHVMQSSLDEATDPWGVKVERVEVKDVRLPQQLQRAMAAEAEASREARAKVIAAEGEQNASRALKEAADIISESPSALQLRYLQTLTTISAEKNSTILFPLPVDFMSRFLPDRKDDDVSRGFCDYVLTILSFLIFICTLPFSLCFTLKIVQEYERAVMFRLGRLLPGGAKGPGLFFILPCIDSYQKVDLRTVSFDVPPQEILTKDSVTVAVDAVVYFRISDPTMSVTNVEKADQSTRLLAQTTLRNFLGTKNLSEILADREEISHAMQTSLDSATDPWGVKVERVEVKDVRLPQQLQRAMAAEAEATRDARAKVIAAEGEQNASRALKEAADIISESPSALQLRYLQTLTSISAEKNSTIIFPLPVDFLSRFLPDEKK</sequence>
<dbReference type="GO" id="GO:0005886">
    <property type="term" value="C:plasma membrane"/>
    <property type="evidence" value="ECO:0007669"/>
    <property type="project" value="InterPro"/>
</dbReference>
<keyword evidence="3 4" id="KW-0472">Membrane</keyword>
<gene>
    <name evidence="6" type="ORF">PMEA_00020309</name>
</gene>
<accession>A0AAU9XAQ3</accession>
<feature type="transmembrane region" description="Helical" evidence="4">
    <location>
        <begin position="45"/>
        <end position="70"/>
    </location>
</feature>
<evidence type="ECO:0000259" key="5">
    <source>
        <dbReference type="SMART" id="SM00244"/>
    </source>
</evidence>
<dbReference type="EMBL" id="CALNXJ010000037">
    <property type="protein sequence ID" value="CAH3142716.1"/>
    <property type="molecule type" value="Genomic_DNA"/>
</dbReference>
<dbReference type="InterPro" id="IPR036013">
    <property type="entry name" value="Band_7/SPFH_dom_sf"/>
</dbReference>
<feature type="transmembrane region" description="Helical" evidence="4">
    <location>
        <begin position="354"/>
        <end position="374"/>
    </location>
</feature>
<dbReference type="SUPFAM" id="SSF117892">
    <property type="entry name" value="Band 7/SPFH domain"/>
    <property type="match status" value="3"/>
</dbReference>
<organism evidence="6 7">
    <name type="scientific">Pocillopora meandrina</name>
    <dbReference type="NCBI Taxonomy" id="46732"/>
    <lineage>
        <taxon>Eukaryota</taxon>
        <taxon>Metazoa</taxon>
        <taxon>Cnidaria</taxon>
        <taxon>Anthozoa</taxon>
        <taxon>Hexacorallia</taxon>
        <taxon>Scleractinia</taxon>
        <taxon>Astrocoeniina</taxon>
        <taxon>Pocilloporidae</taxon>
        <taxon>Pocillopora</taxon>
    </lineage>
</organism>
<dbReference type="FunFam" id="3.30.479.30:FF:000002">
    <property type="entry name" value="band 7 protein AGAP004871"/>
    <property type="match status" value="3"/>
</dbReference>
<evidence type="ECO:0000256" key="1">
    <source>
        <dbReference type="ARBA" id="ARBA00004370"/>
    </source>
</evidence>
<feature type="domain" description="Band 7" evidence="5">
    <location>
        <begin position="374"/>
        <end position="533"/>
    </location>
</feature>
<keyword evidence="4" id="KW-1133">Transmembrane helix</keyword>
<dbReference type="CDD" id="cd03403">
    <property type="entry name" value="SPFH_stomatin"/>
    <property type="match status" value="3"/>
</dbReference>
<dbReference type="InterPro" id="IPR043202">
    <property type="entry name" value="Band-7_stomatin-like"/>
</dbReference>
<proteinExistence type="inferred from homology"/>
<dbReference type="AlphaFoldDB" id="A0AAU9XAQ3"/>
<comment type="caution">
    <text evidence="6">The sequence shown here is derived from an EMBL/GenBank/DDBJ whole genome shotgun (WGS) entry which is preliminary data.</text>
</comment>
<dbReference type="PROSITE" id="PS01270">
    <property type="entry name" value="BAND_7"/>
    <property type="match status" value="2"/>
</dbReference>
<feature type="domain" description="Band 7" evidence="5">
    <location>
        <begin position="65"/>
        <end position="229"/>
    </location>
</feature>
<dbReference type="InterPro" id="IPR001107">
    <property type="entry name" value="Band_7"/>
</dbReference>
<comment type="similarity">
    <text evidence="2">Belongs to the band 7/mec-2 family.</text>
</comment>
<protein>
    <recommendedName>
        <fullName evidence="5">Band 7 domain-containing protein</fullName>
    </recommendedName>
</protein>
<feature type="transmembrane region" description="Helical" evidence="4">
    <location>
        <begin position="617"/>
        <end position="642"/>
    </location>
</feature>
<dbReference type="SMART" id="SM00244">
    <property type="entry name" value="PHB"/>
    <property type="match status" value="3"/>
</dbReference>
<keyword evidence="4" id="KW-0812">Transmembrane</keyword>
<dbReference type="InterPro" id="IPR001972">
    <property type="entry name" value="Stomatin_HflK_fam"/>
</dbReference>
<dbReference type="Proteomes" id="UP001159428">
    <property type="component" value="Unassembled WGS sequence"/>
</dbReference>
<feature type="domain" description="Band 7" evidence="5">
    <location>
        <begin position="637"/>
        <end position="796"/>
    </location>
</feature>
<evidence type="ECO:0000313" key="7">
    <source>
        <dbReference type="Proteomes" id="UP001159428"/>
    </source>
</evidence>
<evidence type="ECO:0000313" key="6">
    <source>
        <dbReference type="EMBL" id="CAH3142716.1"/>
    </source>
</evidence>
<dbReference type="PRINTS" id="PR00721">
    <property type="entry name" value="STOMATIN"/>
</dbReference>